<protein>
    <submittedName>
        <fullName evidence="1">Uncharacterized protein</fullName>
    </submittedName>
</protein>
<reference evidence="1" key="1">
    <citation type="submission" date="2020-06" db="EMBL/GenBank/DDBJ databases">
        <title>Genomes of multiple members of Pneumocystis genus reveal paths to human pathogen Pneumocystis jirovecii.</title>
        <authorList>
            <person name="Cisse O.H."/>
            <person name="Ma L."/>
            <person name="Dekker J."/>
            <person name="Khil P."/>
            <person name="Jo J."/>
            <person name="Brenchley J."/>
            <person name="Blair R."/>
            <person name="Pahar B."/>
            <person name="Chabe M."/>
            <person name="Van Rompay K.A."/>
            <person name="Keesler R."/>
            <person name="Sukura A."/>
            <person name="Hirsch V."/>
            <person name="Kutty G."/>
            <person name="Liu Y."/>
            <person name="Peng L."/>
            <person name="Chen J."/>
            <person name="Song J."/>
            <person name="Weissenbacher-Lang C."/>
            <person name="Xu J."/>
            <person name="Upham N.S."/>
            <person name="Stajich J.E."/>
            <person name="Cuomo C.A."/>
            <person name="Cushion M.T."/>
            <person name="Kovacs J.A."/>
        </authorList>
    </citation>
    <scope>NUCLEOTIDE SEQUENCE</scope>
    <source>
        <strain evidence="1">2A</strain>
    </source>
</reference>
<keyword evidence="2" id="KW-1185">Reference proteome</keyword>
<evidence type="ECO:0000313" key="1">
    <source>
        <dbReference type="EMBL" id="QSL65219.1"/>
    </source>
</evidence>
<organism evidence="1 2">
    <name type="scientific">Pneumocystis wakefieldiae</name>
    <dbReference type="NCBI Taxonomy" id="38082"/>
    <lineage>
        <taxon>Eukaryota</taxon>
        <taxon>Fungi</taxon>
        <taxon>Dikarya</taxon>
        <taxon>Ascomycota</taxon>
        <taxon>Taphrinomycotina</taxon>
        <taxon>Pneumocystomycetes</taxon>
        <taxon>Pneumocystaceae</taxon>
        <taxon>Pneumocystis</taxon>
    </lineage>
</organism>
<dbReference type="Proteomes" id="UP000663699">
    <property type="component" value="Chromosome 5"/>
</dbReference>
<dbReference type="Pfam" id="PF12824">
    <property type="entry name" value="MRP-L20"/>
    <property type="match status" value="1"/>
</dbReference>
<dbReference type="OrthoDB" id="6021263at2759"/>
<dbReference type="GO" id="GO:0003735">
    <property type="term" value="F:structural constituent of ribosome"/>
    <property type="evidence" value="ECO:0007669"/>
    <property type="project" value="TreeGrafter"/>
</dbReference>
<dbReference type="PANTHER" id="PTHR28266:SF1">
    <property type="entry name" value="LARGE RIBOSOMAL SUBUNIT PROTEIN ML58"/>
    <property type="match status" value="1"/>
</dbReference>
<sequence>MISRNLYPFLKYIRWASSGPHPTKHSRHRIPKLKSIPEGTFLQKELNSELFYNPPASPPDYKVTPYSLLPDDVKKLTEKPVFQGKLPPSLSPIKKKKYHLTEEDIKEIKALRESGVSRSELAKRYNASRLFIGMVSPLNKDKLQEIEKKNQEIKDSWSERKKEVKMNRCKRKKLWKQEYN</sequence>
<dbReference type="EMBL" id="CP054536">
    <property type="protein sequence ID" value="QSL65219.1"/>
    <property type="molecule type" value="Genomic_DNA"/>
</dbReference>
<gene>
    <name evidence="1" type="ORF">MERGE_002528</name>
</gene>
<proteinExistence type="predicted"/>
<dbReference type="AlphaFoldDB" id="A0A899G159"/>
<dbReference type="InterPro" id="IPR024388">
    <property type="entry name" value="Ribosomal_mL58"/>
</dbReference>
<evidence type="ECO:0000313" key="2">
    <source>
        <dbReference type="Proteomes" id="UP000663699"/>
    </source>
</evidence>
<dbReference type="PANTHER" id="PTHR28266">
    <property type="entry name" value="54S RIBOSOMAL PROTEIN L20, MITOCHONDRIAL"/>
    <property type="match status" value="1"/>
</dbReference>
<accession>A0A899G159</accession>
<dbReference type="GO" id="GO:0005762">
    <property type="term" value="C:mitochondrial large ribosomal subunit"/>
    <property type="evidence" value="ECO:0007669"/>
    <property type="project" value="TreeGrafter"/>
</dbReference>
<name>A0A899G159_9ASCO</name>